<evidence type="ECO:0000259" key="9">
    <source>
        <dbReference type="Pfam" id="PF14509"/>
    </source>
</evidence>
<dbReference type="InterPro" id="IPR014718">
    <property type="entry name" value="GH-type_carb-bd"/>
</dbReference>
<keyword evidence="4" id="KW-0106">Calcium</keyword>
<feature type="chain" id="PRO_5015629684" evidence="6">
    <location>
        <begin position="21"/>
        <end position="651"/>
    </location>
</feature>
<comment type="cofactor">
    <cofactor evidence="1">
        <name>Ca(2+)</name>
        <dbReference type="ChEBI" id="CHEBI:29108"/>
    </cofactor>
</comment>
<reference evidence="10 11" key="1">
    <citation type="submission" date="2018-01" db="EMBL/GenBank/DDBJ databases">
        <authorList>
            <person name="Gaut B.S."/>
            <person name="Morton B.R."/>
            <person name="Clegg M.T."/>
            <person name="Duvall M.R."/>
        </authorList>
    </citation>
    <scope>NUCLEOTIDE SEQUENCE [LARGE SCALE GENOMIC DNA]</scope>
    <source>
        <strain evidence="10 11">HR-AV</strain>
    </source>
</reference>
<gene>
    <name evidence="10" type="ORF">C3K47_15290</name>
</gene>
<feature type="signal peptide" evidence="6">
    <location>
        <begin position="1"/>
        <end position="20"/>
    </location>
</feature>
<dbReference type="InterPro" id="IPR017853">
    <property type="entry name" value="GH"/>
</dbReference>
<dbReference type="InterPro" id="IPR029486">
    <property type="entry name" value="GH97_N"/>
</dbReference>
<dbReference type="Gene3D" id="3.20.20.70">
    <property type="entry name" value="Aldolase class I"/>
    <property type="match status" value="1"/>
</dbReference>
<dbReference type="EMBL" id="PQVF01000011">
    <property type="protein sequence ID" value="POY35423.1"/>
    <property type="molecule type" value="Genomic_DNA"/>
</dbReference>
<accession>A0A2S4ZZX3</accession>
<evidence type="ECO:0000256" key="6">
    <source>
        <dbReference type="SAM" id="SignalP"/>
    </source>
</evidence>
<dbReference type="PANTHER" id="PTHR35803:SF2">
    <property type="entry name" value="RETAINING ALPHA-GALACTOSIDASE"/>
    <property type="match status" value="1"/>
</dbReference>
<dbReference type="InterPro" id="IPR013785">
    <property type="entry name" value="Aldolase_TIM"/>
</dbReference>
<evidence type="ECO:0000256" key="1">
    <source>
        <dbReference type="ARBA" id="ARBA00001913"/>
    </source>
</evidence>
<dbReference type="PANTHER" id="PTHR35803">
    <property type="entry name" value="GLUCAN 1,4-ALPHA-GLUCOSIDASE SUSB-RELATED"/>
    <property type="match status" value="1"/>
</dbReference>
<protein>
    <submittedName>
        <fullName evidence="10">Alpha-glucosidase</fullName>
    </submittedName>
</protein>
<keyword evidence="6" id="KW-0732">Signal</keyword>
<dbReference type="GO" id="GO:0030246">
    <property type="term" value="F:carbohydrate binding"/>
    <property type="evidence" value="ECO:0007669"/>
    <property type="project" value="InterPro"/>
</dbReference>
<dbReference type="AlphaFoldDB" id="A0A2S4ZZX3"/>
<dbReference type="OrthoDB" id="57532at2"/>
<evidence type="ECO:0000256" key="4">
    <source>
        <dbReference type="ARBA" id="ARBA00022837"/>
    </source>
</evidence>
<dbReference type="Pfam" id="PF14509">
    <property type="entry name" value="GH97_C"/>
    <property type="match status" value="1"/>
</dbReference>
<evidence type="ECO:0000259" key="8">
    <source>
        <dbReference type="Pfam" id="PF14508"/>
    </source>
</evidence>
<keyword evidence="3" id="KW-0378">Hydrolase</keyword>
<sequence>MPKKLLLFNLILLVGYTSKAQEYSVTSPNHQLKLTISTNNNLSYKVDFNNQTVVQYSSIGLQLADGKILGSVPVVKKSSSNAVNSEIKPLYGTNSSYKNNYNELILNFKGDYSLAVRAYNEGVAYRFITSFKNPFFIKNEQFELNFNEDYPITALGQKGNWHGYETVYATKKLSTLDSLYACLPSIINVANNIKIAITEANLYSYPGMYLVENKNKPYSLMAEFPKYPHETQLGGMNNFNLNVIKTEDYIAKAEGSRMFPWRIVTITDDEKSLLNNPIVFLLAEDKNSDDFSWVKPGKVAWDWWNANTLQGVDFKSGVNTETYKYFIDFAARNNIEYVNLDEGWSEQTDLLKLSDKINMLEIVDYAKKKNVKLIVWMVWHTLDRQLEQALDQFQKWNIAGIKVDFMDRDDQLVMEFYERIAREAAKRKLMVNFHGACKPTGLERKYPNVINYEAVYGLEQNKWEAMKPGHDTQLPFLRNLAGPMDYTPGATRNATEANFRSVFERPMSMGTRCHEMAKFVCFYAPLQMLADSPTDYEKEPDLLNFLSTVPVVWDETVPLSGKIGEYLAIARRKGETWYIAALTNESARDIQISLGFLKNKKFTATYFEDGINADRIGTDYKRKTESVNGNQNITIKMQPGGGFVAVLNPEN</sequence>
<dbReference type="Pfam" id="PF10566">
    <property type="entry name" value="Glyco_hydro_97"/>
    <property type="match status" value="1"/>
</dbReference>
<feature type="domain" description="Glycosyl-hydrolase 97 N-terminal" evidence="8">
    <location>
        <begin position="25"/>
        <end position="284"/>
    </location>
</feature>
<name>A0A2S4ZZX3_9SPHI</name>
<keyword evidence="11" id="KW-1185">Reference proteome</keyword>
<proteinExistence type="predicted"/>
<dbReference type="InterPro" id="IPR029483">
    <property type="entry name" value="GH97_C"/>
</dbReference>
<evidence type="ECO:0000256" key="2">
    <source>
        <dbReference type="ARBA" id="ARBA00011245"/>
    </source>
</evidence>
<dbReference type="Pfam" id="PF14508">
    <property type="entry name" value="GH97_N"/>
    <property type="match status" value="1"/>
</dbReference>
<dbReference type="InterPro" id="IPR013780">
    <property type="entry name" value="Glyco_hydro_b"/>
</dbReference>
<feature type="domain" description="Glycosyl-hydrolase 97 C-terminal oligomerisation" evidence="9">
    <location>
        <begin position="552"/>
        <end position="647"/>
    </location>
</feature>
<evidence type="ECO:0000313" key="10">
    <source>
        <dbReference type="EMBL" id="POY35423.1"/>
    </source>
</evidence>
<dbReference type="Proteomes" id="UP000236893">
    <property type="component" value="Unassembled WGS sequence"/>
</dbReference>
<dbReference type="Gene3D" id="2.60.40.1180">
    <property type="entry name" value="Golgi alpha-mannosidase II"/>
    <property type="match status" value="1"/>
</dbReference>
<feature type="domain" description="Glycosyl-hydrolase 97 catalytic" evidence="7">
    <location>
        <begin position="303"/>
        <end position="455"/>
    </location>
</feature>
<organism evidence="10 11">
    <name type="scientific">Solitalea longa</name>
    <dbReference type="NCBI Taxonomy" id="2079460"/>
    <lineage>
        <taxon>Bacteria</taxon>
        <taxon>Pseudomonadati</taxon>
        <taxon>Bacteroidota</taxon>
        <taxon>Sphingobacteriia</taxon>
        <taxon>Sphingobacteriales</taxon>
        <taxon>Sphingobacteriaceae</taxon>
        <taxon>Solitalea</taxon>
    </lineage>
</organism>
<dbReference type="InterPro" id="IPR052720">
    <property type="entry name" value="Glycosyl_hydrolase_97"/>
</dbReference>
<dbReference type="GO" id="GO:0016798">
    <property type="term" value="F:hydrolase activity, acting on glycosyl bonds"/>
    <property type="evidence" value="ECO:0007669"/>
    <property type="project" value="UniProtKB-KW"/>
</dbReference>
<dbReference type="Gene3D" id="2.70.98.10">
    <property type="match status" value="1"/>
</dbReference>
<dbReference type="InterPro" id="IPR019563">
    <property type="entry name" value="GH97_catalytic"/>
</dbReference>
<keyword evidence="5" id="KW-0326">Glycosidase</keyword>
<dbReference type="RefSeq" id="WP_103790028.1">
    <property type="nucleotide sequence ID" value="NZ_PQVF01000011.1"/>
</dbReference>
<evidence type="ECO:0000256" key="5">
    <source>
        <dbReference type="ARBA" id="ARBA00023295"/>
    </source>
</evidence>
<comment type="caution">
    <text evidence="10">The sequence shown here is derived from an EMBL/GenBank/DDBJ whole genome shotgun (WGS) entry which is preliminary data.</text>
</comment>
<evidence type="ECO:0000259" key="7">
    <source>
        <dbReference type="Pfam" id="PF10566"/>
    </source>
</evidence>
<evidence type="ECO:0000256" key="3">
    <source>
        <dbReference type="ARBA" id="ARBA00022801"/>
    </source>
</evidence>
<dbReference type="SUPFAM" id="SSF51445">
    <property type="entry name" value="(Trans)glycosidases"/>
    <property type="match status" value="1"/>
</dbReference>
<comment type="subunit">
    <text evidence="2">Monomer.</text>
</comment>
<evidence type="ECO:0000313" key="11">
    <source>
        <dbReference type="Proteomes" id="UP000236893"/>
    </source>
</evidence>